<sequence>MDDDRDPVRGVWRADGFGGSGRVPVRGRDRNRGSDHGSDLGRDSVRGSGRNHAVVGPRRDAPLGPE</sequence>
<keyword evidence="3" id="KW-1185">Reference proteome</keyword>
<dbReference type="EMBL" id="BMNG01000015">
    <property type="protein sequence ID" value="GGO54444.1"/>
    <property type="molecule type" value="Genomic_DNA"/>
</dbReference>
<proteinExistence type="predicted"/>
<dbReference type="Proteomes" id="UP000656881">
    <property type="component" value="Unassembled WGS sequence"/>
</dbReference>
<organism evidence="2 3">
    <name type="scientific">Streptomyces lasiicapitis</name>
    <dbReference type="NCBI Taxonomy" id="1923961"/>
    <lineage>
        <taxon>Bacteria</taxon>
        <taxon>Bacillati</taxon>
        <taxon>Actinomycetota</taxon>
        <taxon>Actinomycetes</taxon>
        <taxon>Kitasatosporales</taxon>
        <taxon>Streptomycetaceae</taxon>
        <taxon>Streptomyces</taxon>
    </lineage>
</organism>
<gene>
    <name evidence="2" type="ORF">GCM10012286_64240</name>
</gene>
<evidence type="ECO:0000256" key="1">
    <source>
        <dbReference type="SAM" id="MobiDB-lite"/>
    </source>
</evidence>
<accession>A0ABQ2MMA9</accession>
<feature type="compositionally biased region" description="Basic and acidic residues" evidence="1">
    <location>
        <begin position="57"/>
        <end position="66"/>
    </location>
</feature>
<protein>
    <submittedName>
        <fullName evidence="2">Uncharacterized protein</fullName>
    </submittedName>
</protein>
<name>A0ABQ2MMA9_9ACTN</name>
<feature type="compositionally biased region" description="Basic and acidic residues" evidence="1">
    <location>
        <begin position="26"/>
        <end position="45"/>
    </location>
</feature>
<evidence type="ECO:0000313" key="2">
    <source>
        <dbReference type="EMBL" id="GGO54444.1"/>
    </source>
</evidence>
<comment type="caution">
    <text evidence="2">The sequence shown here is derived from an EMBL/GenBank/DDBJ whole genome shotgun (WGS) entry which is preliminary data.</text>
</comment>
<reference evidence="3" key="1">
    <citation type="journal article" date="2019" name="Int. J. Syst. Evol. Microbiol.">
        <title>The Global Catalogue of Microorganisms (GCM) 10K type strain sequencing project: providing services to taxonomists for standard genome sequencing and annotation.</title>
        <authorList>
            <consortium name="The Broad Institute Genomics Platform"/>
            <consortium name="The Broad Institute Genome Sequencing Center for Infectious Disease"/>
            <person name="Wu L."/>
            <person name="Ma J."/>
        </authorList>
    </citation>
    <scope>NUCLEOTIDE SEQUENCE [LARGE SCALE GENOMIC DNA]</scope>
    <source>
        <strain evidence="3">CGMCC 4.7349</strain>
    </source>
</reference>
<evidence type="ECO:0000313" key="3">
    <source>
        <dbReference type="Proteomes" id="UP000656881"/>
    </source>
</evidence>
<feature type="region of interest" description="Disordered" evidence="1">
    <location>
        <begin position="1"/>
        <end position="66"/>
    </location>
</feature>